<dbReference type="GO" id="GO:0006511">
    <property type="term" value="P:ubiquitin-dependent protein catabolic process"/>
    <property type="evidence" value="ECO:0007669"/>
    <property type="project" value="TreeGrafter"/>
</dbReference>
<dbReference type="EMBL" id="KN818300">
    <property type="protein sequence ID" value="KIL60360.1"/>
    <property type="molecule type" value="Genomic_DNA"/>
</dbReference>
<dbReference type="HOGENOM" id="CLU_026302_2_0_1"/>
<keyword evidence="2" id="KW-0479">Metal-binding</keyword>
<feature type="compositionally biased region" description="Basic and acidic residues" evidence="7">
    <location>
        <begin position="584"/>
        <end position="595"/>
    </location>
</feature>
<keyword evidence="4" id="KW-0833">Ubl conjugation pathway</keyword>
<dbReference type="InParanoid" id="A0A0C2SBW0"/>
<dbReference type="SUPFAM" id="SSF57850">
    <property type="entry name" value="RING/U-box"/>
    <property type="match status" value="1"/>
</dbReference>
<dbReference type="InterPro" id="IPR013083">
    <property type="entry name" value="Znf_RING/FYVE/PHD"/>
</dbReference>
<dbReference type="PROSITE" id="PS50089">
    <property type="entry name" value="ZF_RING_2"/>
    <property type="match status" value="1"/>
</dbReference>
<feature type="compositionally biased region" description="Low complexity" evidence="7">
    <location>
        <begin position="85"/>
        <end position="130"/>
    </location>
</feature>
<evidence type="ECO:0000313" key="10">
    <source>
        <dbReference type="EMBL" id="KIL60360.1"/>
    </source>
</evidence>
<feature type="compositionally biased region" description="Basic and acidic residues" evidence="7">
    <location>
        <begin position="516"/>
        <end position="525"/>
    </location>
</feature>
<name>A0A0C2SBW0_AMAMK</name>
<dbReference type="OrthoDB" id="687730at2759"/>
<keyword evidence="5" id="KW-0862">Zinc</keyword>
<dbReference type="InterPro" id="IPR000253">
    <property type="entry name" value="FHA_dom"/>
</dbReference>
<keyword evidence="1" id="KW-0808">Transferase</keyword>
<evidence type="ECO:0000259" key="8">
    <source>
        <dbReference type="PROSITE" id="PS50006"/>
    </source>
</evidence>
<dbReference type="GO" id="GO:0000151">
    <property type="term" value="C:ubiquitin ligase complex"/>
    <property type="evidence" value="ECO:0007669"/>
    <property type="project" value="TreeGrafter"/>
</dbReference>
<dbReference type="Gene3D" id="3.30.40.10">
    <property type="entry name" value="Zinc/RING finger domain, C3HC4 (zinc finger)"/>
    <property type="match status" value="1"/>
</dbReference>
<dbReference type="SMART" id="SM00240">
    <property type="entry name" value="FHA"/>
    <property type="match status" value="1"/>
</dbReference>
<dbReference type="PANTHER" id="PTHR15067:SF7">
    <property type="entry name" value="E3 UBIQUITIN-PROTEIN LIGASE DMA1-RELATED"/>
    <property type="match status" value="1"/>
</dbReference>
<reference evidence="10 11" key="1">
    <citation type="submission" date="2014-04" db="EMBL/GenBank/DDBJ databases">
        <title>Evolutionary Origins and Diversification of the Mycorrhizal Mutualists.</title>
        <authorList>
            <consortium name="DOE Joint Genome Institute"/>
            <consortium name="Mycorrhizal Genomics Consortium"/>
            <person name="Kohler A."/>
            <person name="Kuo A."/>
            <person name="Nagy L.G."/>
            <person name="Floudas D."/>
            <person name="Copeland A."/>
            <person name="Barry K.W."/>
            <person name="Cichocki N."/>
            <person name="Veneault-Fourrey C."/>
            <person name="LaButti K."/>
            <person name="Lindquist E.A."/>
            <person name="Lipzen A."/>
            <person name="Lundell T."/>
            <person name="Morin E."/>
            <person name="Murat C."/>
            <person name="Riley R."/>
            <person name="Ohm R."/>
            <person name="Sun H."/>
            <person name="Tunlid A."/>
            <person name="Henrissat B."/>
            <person name="Grigoriev I.V."/>
            <person name="Hibbett D.S."/>
            <person name="Martin F."/>
        </authorList>
    </citation>
    <scope>NUCLEOTIDE SEQUENCE [LARGE SCALE GENOMIC DNA]</scope>
    <source>
        <strain evidence="10 11">Koide BX008</strain>
    </source>
</reference>
<keyword evidence="3 6" id="KW-0863">Zinc-finger</keyword>
<feature type="region of interest" description="Disordered" evidence="7">
    <location>
        <begin position="69"/>
        <end position="217"/>
    </location>
</feature>
<dbReference type="Proteomes" id="UP000054549">
    <property type="component" value="Unassembled WGS sequence"/>
</dbReference>
<evidence type="ECO:0000256" key="7">
    <source>
        <dbReference type="SAM" id="MobiDB-lite"/>
    </source>
</evidence>
<dbReference type="FunFam" id="2.60.200.20:FF:000044">
    <property type="entry name" value="Chromosome 8, whole genome shotgun sequence"/>
    <property type="match status" value="1"/>
</dbReference>
<feature type="domain" description="FHA" evidence="8">
    <location>
        <begin position="262"/>
        <end position="326"/>
    </location>
</feature>
<dbReference type="GO" id="GO:0032153">
    <property type="term" value="C:cell division site"/>
    <property type="evidence" value="ECO:0007669"/>
    <property type="project" value="TreeGrafter"/>
</dbReference>
<dbReference type="SUPFAM" id="SSF49879">
    <property type="entry name" value="SMAD/FHA domain"/>
    <property type="match status" value="1"/>
</dbReference>
<evidence type="ECO:0000256" key="6">
    <source>
        <dbReference type="PROSITE-ProRule" id="PRU00175"/>
    </source>
</evidence>
<feature type="region of interest" description="Disordered" evidence="7">
    <location>
        <begin position="480"/>
        <end position="639"/>
    </location>
</feature>
<accession>A0A0C2SBW0</accession>
<evidence type="ECO:0000256" key="3">
    <source>
        <dbReference type="ARBA" id="ARBA00022771"/>
    </source>
</evidence>
<feature type="compositionally biased region" description="Polar residues" evidence="7">
    <location>
        <begin position="25"/>
        <end position="35"/>
    </location>
</feature>
<feature type="domain" description="RING-type" evidence="9">
    <location>
        <begin position="422"/>
        <end position="466"/>
    </location>
</feature>
<dbReference type="Pfam" id="PF17123">
    <property type="entry name" value="zf-RING_11"/>
    <property type="match status" value="1"/>
</dbReference>
<feature type="compositionally biased region" description="Acidic residues" evidence="7">
    <location>
        <begin position="480"/>
        <end position="490"/>
    </location>
</feature>
<feature type="region of interest" description="Disordered" evidence="7">
    <location>
        <begin position="1"/>
        <end position="50"/>
    </location>
</feature>
<dbReference type="STRING" id="946122.A0A0C2SBW0"/>
<feature type="compositionally biased region" description="Pro residues" evidence="7">
    <location>
        <begin position="533"/>
        <end position="545"/>
    </location>
</feature>
<dbReference type="GO" id="GO:0016567">
    <property type="term" value="P:protein ubiquitination"/>
    <property type="evidence" value="ECO:0007669"/>
    <property type="project" value="TreeGrafter"/>
</dbReference>
<evidence type="ECO:0000256" key="4">
    <source>
        <dbReference type="ARBA" id="ARBA00022786"/>
    </source>
</evidence>
<evidence type="ECO:0000256" key="1">
    <source>
        <dbReference type="ARBA" id="ARBA00022679"/>
    </source>
</evidence>
<feature type="compositionally biased region" description="Low complexity" evidence="7">
    <location>
        <begin position="141"/>
        <end position="160"/>
    </location>
</feature>
<protein>
    <recommendedName>
        <fullName evidence="12">SMAD/FHA domain-containing protein</fullName>
    </recommendedName>
</protein>
<evidence type="ECO:0008006" key="12">
    <source>
        <dbReference type="Google" id="ProtNLM"/>
    </source>
</evidence>
<dbReference type="Gene3D" id="2.60.200.20">
    <property type="match status" value="1"/>
</dbReference>
<dbReference type="GO" id="GO:0005829">
    <property type="term" value="C:cytosol"/>
    <property type="evidence" value="ECO:0007669"/>
    <property type="project" value="TreeGrafter"/>
</dbReference>
<gene>
    <name evidence="10" type="ORF">M378DRAFT_923051</name>
</gene>
<dbReference type="PANTHER" id="PTHR15067">
    <property type="entry name" value="E3 UBIQUITIN-PROTEIN LIGASE RNF8"/>
    <property type="match status" value="1"/>
</dbReference>
<dbReference type="SMART" id="SM00184">
    <property type="entry name" value="RING"/>
    <property type="match status" value="1"/>
</dbReference>
<feature type="compositionally biased region" description="Polar residues" evidence="7">
    <location>
        <begin position="547"/>
        <end position="559"/>
    </location>
</feature>
<evidence type="ECO:0000259" key="9">
    <source>
        <dbReference type="PROSITE" id="PS50089"/>
    </source>
</evidence>
<dbReference type="AlphaFoldDB" id="A0A0C2SBW0"/>
<feature type="compositionally biased region" description="Polar residues" evidence="7">
    <location>
        <begin position="204"/>
        <end position="216"/>
    </location>
</feature>
<evidence type="ECO:0000313" key="11">
    <source>
        <dbReference type="Proteomes" id="UP000054549"/>
    </source>
</evidence>
<keyword evidence="11" id="KW-1185">Reference proteome</keyword>
<organism evidence="10 11">
    <name type="scientific">Amanita muscaria (strain Koide BX008)</name>
    <dbReference type="NCBI Taxonomy" id="946122"/>
    <lineage>
        <taxon>Eukaryota</taxon>
        <taxon>Fungi</taxon>
        <taxon>Dikarya</taxon>
        <taxon>Basidiomycota</taxon>
        <taxon>Agaricomycotina</taxon>
        <taxon>Agaricomycetes</taxon>
        <taxon>Agaricomycetidae</taxon>
        <taxon>Agaricales</taxon>
        <taxon>Pluteineae</taxon>
        <taxon>Amanitaceae</taxon>
        <taxon>Amanita</taxon>
    </lineage>
</organism>
<sequence>MDTGNDSPPARSTILGSLLRGRPRNISQSPNTTTTNDRELSPSPVPPSPSAATFAAVAALTGGTGVLITNNPITNSSGRRHGHRTTNPNTNTPNSPTSANHPGNINTNVNSLTSPSSPSLPVTTSSSTTSAFANMLRRKPNQNNNNQNNAQQQSNNVQANPGPLSTSAPNPVYTPQIPVSAPSANAPSVPMPGGLPFHPPLTIAASSTHPPNQGGSTVRIGHHPPSGANQTFRIRLVPHLDSRRSLRFDAITRELKDGDAALRIGRFTDRSGMGLSAVNALGSNKLAFKSKVVSRAHAEIWVEKAGKFFIKDTKSSSGTFLNHMRLSPANQESRPHQLKDGDILQLGVDYQGGAEDIYKSVKIRVEVGREWQAGANAFNTAALKNLKNLAAVVAPAVGASANGKTAPTVTAAKPTKLQIPDCCICLFAVTIRQALFIAPCSHTFHYKCIRPLIEAHHPAFSCPLCRTYADLDEDVEVETADAGEAEEPADADTPVRESLDDGEANEQPNGAGNADGIHRQQREDAEMSDASTAPPPVVPHTPAHPPSNASNAFNPFSTLGASHPHPHVHGSSSHANSSRLLPISERDTDRDREAGGETEVEPDSMSPGLSLFGRRTGRRAREERERQASGANFNPGAALHVQMDDEMDDGIIIQAEEGEEPSEAEEIEMVDAIE</sequence>
<evidence type="ECO:0000256" key="5">
    <source>
        <dbReference type="ARBA" id="ARBA00022833"/>
    </source>
</evidence>
<dbReference type="InterPro" id="IPR001841">
    <property type="entry name" value="Znf_RING"/>
</dbReference>
<evidence type="ECO:0000256" key="2">
    <source>
        <dbReference type="ARBA" id="ARBA00022723"/>
    </source>
</evidence>
<dbReference type="GO" id="GO:0061630">
    <property type="term" value="F:ubiquitin protein ligase activity"/>
    <property type="evidence" value="ECO:0007669"/>
    <property type="project" value="TreeGrafter"/>
</dbReference>
<dbReference type="GO" id="GO:0008270">
    <property type="term" value="F:zinc ion binding"/>
    <property type="evidence" value="ECO:0007669"/>
    <property type="project" value="UniProtKB-KW"/>
</dbReference>
<dbReference type="Pfam" id="PF00498">
    <property type="entry name" value="FHA"/>
    <property type="match status" value="1"/>
</dbReference>
<dbReference type="InterPro" id="IPR008984">
    <property type="entry name" value="SMAD_FHA_dom_sf"/>
</dbReference>
<dbReference type="PROSITE" id="PS50006">
    <property type="entry name" value="FHA_DOMAIN"/>
    <property type="match status" value="1"/>
</dbReference>
<proteinExistence type="predicted"/>